<evidence type="ECO:0000313" key="2">
    <source>
        <dbReference type="EMBL" id="MBG6066326.1"/>
    </source>
</evidence>
<feature type="domain" description="CHAT" evidence="1">
    <location>
        <begin position="580"/>
        <end position="836"/>
    </location>
</feature>
<accession>A0ABS0JIN5</accession>
<dbReference type="RefSeq" id="WP_196927195.1">
    <property type="nucleotide sequence ID" value="NZ_JADOTX010000001.1"/>
</dbReference>
<evidence type="ECO:0000259" key="1">
    <source>
        <dbReference type="Pfam" id="PF12770"/>
    </source>
</evidence>
<dbReference type="Proteomes" id="UP000614915">
    <property type="component" value="Unassembled WGS sequence"/>
</dbReference>
<dbReference type="Gene3D" id="1.25.40.10">
    <property type="entry name" value="Tetratricopeptide repeat domain"/>
    <property type="match status" value="2"/>
</dbReference>
<evidence type="ECO:0000313" key="3">
    <source>
        <dbReference type="Proteomes" id="UP000614915"/>
    </source>
</evidence>
<sequence>MTEEIGGILQTASASVDSHDLPAARRLLEPLAARPDLPPAIRARVLLDWGWVLSAEQRYREAAVAYAEVIKLADVPELADLHSEALLESGILARYQGRLDDADGLLAKAGALAASREDHLRVGQVLAQRASVAHLRHRFTEAREHLHALAELLPCCPPHPRTEQLRADWAHMAAVSARLAYDFDRARSLLAEASDRYAALGRRIGSANIERELGAVLGQLGDTVGARQAYGRAFTIYLRAGRRLGAAHVARRLGQMRLLAAPEDPTAETYVRRRFHQALRLGAGEPGNRLLSELGLARLDRLVGDFDQAAARLAALPFGDAPDARHLSEAALEWGMVERARGDRPTAIEMFRQALLLLEVGGDPSAASLAHYQLAHDLILDDQVTEAKEHAVRAFHLSEEAGRRLRDPADRETFYRDNRQAYILAMHCAARDEDGPTAFTVATAARAEAVAAFIRAGARFSPALHELVAAITLARRTPDEAARLPELHRQLDRLTTTELRRSVVPEPVDLAATRASLPEGGHALLVDVLEDETTICNRIWLAPDGTTRVDEVLLPPDVRRWLDRYHAAEPGFAAEFQDDALAALGAAIIPPGLAAALKRGEEPALVISTGGLLGPVPVAAIRVGTQHLAELARIAVVPAITLWTALRSRPARRGTDLLAYLDESVPGTRREKAALELAFPTATVLTRDQVRSSLSDAADHAAVLLSVHGTAVSGLGQALELGDGDALTAADLLGCRLPEAVLMPACWAGRLDQRAAAEPLGLPTAALLAGARWVLAGTVDIATSRTATLLGAFYAELARARSPVDALRQVQIDYLRRSGHRQVPPHTWAGLSIVGDGFDRWRAAPHPTGVERLAGAPIPGQRP</sequence>
<dbReference type="InterPro" id="IPR024983">
    <property type="entry name" value="CHAT_dom"/>
</dbReference>
<dbReference type="EMBL" id="JADOTX010000001">
    <property type="protein sequence ID" value="MBG6066326.1"/>
    <property type="molecule type" value="Genomic_DNA"/>
</dbReference>
<proteinExistence type="predicted"/>
<protein>
    <submittedName>
        <fullName evidence="2">Tetratricopeptide (TPR) repeat protein</fullName>
    </submittedName>
</protein>
<keyword evidence="3" id="KW-1185">Reference proteome</keyword>
<name>A0ABS0JIN5_9ACTN</name>
<dbReference type="Pfam" id="PF12770">
    <property type="entry name" value="CHAT"/>
    <property type="match status" value="1"/>
</dbReference>
<organism evidence="2 3">
    <name type="scientific">Micromonospora ureilytica</name>
    <dbReference type="NCBI Taxonomy" id="709868"/>
    <lineage>
        <taxon>Bacteria</taxon>
        <taxon>Bacillati</taxon>
        <taxon>Actinomycetota</taxon>
        <taxon>Actinomycetes</taxon>
        <taxon>Micromonosporales</taxon>
        <taxon>Micromonosporaceae</taxon>
        <taxon>Micromonospora</taxon>
    </lineage>
</organism>
<reference evidence="2 3" key="1">
    <citation type="submission" date="2020-11" db="EMBL/GenBank/DDBJ databases">
        <title>Sequencing the genomes of 1000 actinobacteria strains.</title>
        <authorList>
            <person name="Klenk H.-P."/>
        </authorList>
    </citation>
    <scope>NUCLEOTIDE SEQUENCE [LARGE SCALE GENOMIC DNA]</scope>
    <source>
        <strain evidence="2 3">DSM 101692</strain>
    </source>
</reference>
<comment type="caution">
    <text evidence="2">The sequence shown here is derived from an EMBL/GenBank/DDBJ whole genome shotgun (WGS) entry which is preliminary data.</text>
</comment>
<dbReference type="SUPFAM" id="SSF48452">
    <property type="entry name" value="TPR-like"/>
    <property type="match status" value="2"/>
</dbReference>
<gene>
    <name evidence="2" type="ORF">IW248_002613</name>
</gene>
<dbReference type="InterPro" id="IPR011990">
    <property type="entry name" value="TPR-like_helical_dom_sf"/>
</dbReference>